<dbReference type="PATRIC" id="fig|1167006.5.peg.2452"/>
<dbReference type="PANTHER" id="PTHR43793">
    <property type="entry name" value="FAD SYNTHASE"/>
    <property type="match status" value="1"/>
</dbReference>
<dbReference type="InterPro" id="IPR050385">
    <property type="entry name" value="Archaeal_FAD_synthase"/>
</dbReference>
<reference evidence="5" key="1">
    <citation type="journal article" date="2013" name="Stand. Genomic Sci.">
        <title>Complete genome sequence of Desulfocapsa sulfexigens, a marine deltaproteobacterium specialized in disproportionating inorganic sulfur compounds.</title>
        <authorList>
            <person name="Finster K.W."/>
            <person name="Kjeldsen K.U."/>
            <person name="Kube M."/>
            <person name="Reinhardt R."/>
            <person name="Mussmann M."/>
            <person name="Amann R."/>
            <person name="Schreiber L."/>
        </authorList>
    </citation>
    <scope>NUCLEOTIDE SEQUENCE [LARGE SCALE GENOMIC DNA]</scope>
    <source>
        <strain evidence="5">DSM 10523 / SB164P1</strain>
    </source>
</reference>
<evidence type="ECO:0000259" key="3">
    <source>
        <dbReference type="Pfam" id="PF01467"/>
    </source>
</evidence>
<dbReference type="EC" id="2.7.7.39" evidence="4"/>
<dbReference type="AlphaFoldDB" id="M1PQX1"/>
<dbReference type="EMBL" id="CP003985">
    <property type="protein sequence ID" value="AGF78796.1"/>
    <property type="molecule type" value="Genomic_DNA"/>
</dbReference>
<evidence type="ECO:0000313" key="4">
    <source>
        <dbReference type="EMBL" id="AGF78796.1"/>
    </source>
</evidence>
<evidence type="ECO:0000313" key="5">
    <source>
        <dbReference type="Proteomes" id="UP000011721"/>
    </source>
</evidence>
<dbReference type="KEGG" id="dsf:UWK_02256"/>
<dbReference type="SUPFAM" id="SSF52374">
    <property type="entry name" value="Nucleotidylyl transferase"/>
    <property type="match status" value="1"/>
</dbReference>
<dbReference type="GO" id="GO:0047348">
    <property type="term" value="F:glycerol-3-phosphate cytidylyltransferase activity"/>
    <property type="evidence" value="ECO:0007669"/>
    <property type="project" value="UniProtKB-EC"/>
</dbReference>
<dbReference type="Gene3D" id="3.40.50.620">
    <property type="entry name" value="HUPs"/>
    <property type="match status" value="1"/>
</dbReference>
<keyword evidence="5" id="KW-1185">Reference proteome</keyword>
<dbReference type="GO" id="GO:0046872">
    <property type="term" value="F:metal ion binding"/>
    <property type="evidence" value="ECO:0007669"/>
    <property type="project" value="InterPro"/>
</dbReference>
<keyword evidence="1 4" id="KW-0808">Transferase</keyword>
<dbReference type="Proteomes" id="UP000011721">
    <property type="component" value="Chromosome"/>
</dbReference>
<keyword evidence="2 4" id="KW-0548">Nucleotidyltransferase</keyword>
<dbReference type="Pfam" id="PF01467">
    <property type="entry name" value="CTP_transf_like"/>
    <property type="match status" value="1"/>
</dbReference>
<feature type="domain" description="Cytidyltransferase-like" evidence="3">
    <location>
        <begin position="12"/>
        <end position="130"/>
    </location>
</feature>
<accession>M1PQX1</accession>
<dbReference type="GO" id="GO:0019350">
    <property type="term" value="P:teichoic acid biosynthetic process"/>
    <property type="evidence" value="ECO:0007669"/>
    <property type="project" value="InterPro"/>
</dbReference>
<dbReference type="STRING" id="1167006.UWK_02256"/>
<dbReference type="NCBIfam" id="TIGR01518">
    <property type="entry name" value="g3p_cytidyltrns"/>
    <property type="match status" value="1"/>
</dbReference>
<dbReference type="RefSeq" id="WP_015404484.1">
    <property type="nucleotide sequence ID" value="NC_020304.1"/>
</dbReference>
<sequence>MMSIDANIKTILTYGTFDFLHVGHIRLLKRAKALGDFLIVGLSADDFNLLKHKSSFLPFDQRKEILEAICYVDLVIPEKSWDQKIKDVLHYKVDIFVMGDDWKGEFDFLKEYCEVIYLPRTKDISSSSLKGQLRNGG</sequence>
<dbReference type="eggNOG" id="COG0615">
    <property type="taxonomic scope" value="Bacteria"/>
</dbReference>
<dbReference type="InterPro" id="IPR004821">
    <property type="entry name" value="Cyt_trans-like"/>
</dbReference>
<name>M1PQX1_DESSD</name>
<proteinExistence type="predicted"/>
<dbReference type="InterPro" id="IPR014729">
    <property type="entry name" value="Rossmann-like_a/b/a_fold"/>
</dbReference>
<gene>
    <name evidence="4" type="ordered locus">UWK_02256</name>
</gene>
<dbReference type="NCBIfam" id="TIGR00125">
    <property type="entry name" value="cyt_tran_rel"/>
    <property type="match status" value="1"/>
</dbReference>
<organism evidence="4 5">
    <name type="scientific">Desulfocapsa sulfexigens (strain DSM 10523 / SB164P1)</name>
    <dbReference type="NCBI Taxonomy" id="1167006"/>
    <lineage>
        <taxon>Bacteria</taxon>
        <taxon>Pseudomonadati</taxon>
        <taxon>Thermodesulfobacteriota</taxon>
        <taxon>Desulfobulbia</taxon>
        <taxon>Desulfobulbales</taxon>
        <taxon>Desulfocapsaceae</taxon>
        <taxon>Desulfocapsa</taxon>
    </lineage>
</organism>
<evidence type="ECO:0000256" key="1">
    <source>
        <dbReference type="ARBA" id="ARBA00022679"/>
    </source>
</evidence>
<dbReference type="InterPro" id="IPR006409">
    <property type="entry name" value="G3P_cytidylTrfase"/>
</dbReference>
<dbReference type="PANTHER" id="PTHR43793:SF1">
    <property type="entry name" value="FAD SYNTHASE"/>
    <property type="match status" value="1"/>
</dbReference>
<dbReference type="HOGENOM" id="CLU_034585_2_2_7"/>
<protein>
    <submittedName>
        <fullName evidence="4">Glycerol-3-phosphate cytidylyltransferase</fullName>
        <ecNumber evidence="4">2.7.7.39</ecNumber>
    </submittedName>
</protein>
<evidence type="ECO:0000256" key="2">
    <source>
        <dbReference type="ARBA" id="ARBA00022695"/>
    </source>
</evidence>
<dbReference type="GO" id="GO:0005737">
    <property type="term" value="C:cytoplasm"/>
    <property type="evidence" value="ECO:0007669"/>
    <property type="project" value="InterPro"/>
</dbReference>